<organism evidence="2 3">
    <name type="scientific">Hymenobacter mellowenesis</name>
    <dbReference type="NCBI Taxonomy" id="3063995"/>
    <lineage>
        <taxon>Bacteria</taxon>
        <taxon>Pseudomonadati</taxon>
        <taxon>Bacteroidota</taxon>
        <taxon>Cytophagia</taxon>
        <taxon>Cytophagales</taxon>
        <taxon>Hymenobacteraceae</taxon>
        <taxon>Hymenobacter</taxon>
    </lineage>
</organism>
<evidence type="ECO:0000313" key="2">
    <source>
        <dbReference type="EMBL" id="MDO7847633.1"/>
    </source>
</evidence>
<protein>
    <submittedName>
        <fullName evidence="2">Uncharacterized protein</fullName>
    </submittedName>
</protein>
<accession>A0ABT9ACP9</accession>
<gene>
    <name evidence="2" type="ORF">Q5H92_14790</name>
</gene>
<feature type="compositionally biased region" description="Basic and acidic residues" evidence="1">
    <location>
        <begin position="286"/>
        <end position="301"/>
    </location>
</feature>
<evidence type="ECO:0000256" key="1">
    <source>
        <dbReference type="SAM" id="MobiDB-lite"/>
    </source>
</evidence>
<comment type="caution">
    <text evidence="2">The sequence shown here is derived from an EMBL/GenBank/DDBJ whole genome shotgun (WGS) entry which is preliminary data.</text>
</comment>
<feature type="region of interest" description="Disordered" evidence="1">
    <location>
        <begin position="286"/>
        <end position="306"/>
    </location>
</feature>
<dbReference type="Proteomes" id="UP001167796">
    <property type="component" value="Unassembled WGS sequence"/>
</dbReference>
<dbReference type="RefSeq" id="WP_305012311.1">
    <property type="nucleotide sequence ID" value="NZ_JAUQSX010000007.1"/>
</dbReference>
<name>A0ABT9ACP9_9BACT</name>
<proteinExistence type="predicted"/>
<reference evidence="2" key="1">
    <citation type="submission" date="2023-07" db="EMBL/GenBank/DDBJ databases">
        <authorList>
            <person name="Kim M.K."/>
        </authorList>
    </citation>
    <scope>NUCLEOTIDE SEQUENCE</scope>
    <source>
        <strain evidence="2">M29</strain>
    </source>
</reference>
<dbReference type="EMBL" id="JAUQSX010000007">
    <property type="protein sequence ID" value="MDO7847633.1"/>
    <property type="molecule type" value="Genomic_DNA"/>
</dbReference>
<evidence type="ECO:0000313" key="3">
    <source>
        <dbReference type="Proteomes" id="UP001167796"/>
    </source>
</evidence>
<keyword evidence="3" id="KW-1185">Reference proteome</keyword>
<sequence>MAINAYTKGPVAPGFTNNYQSQYIPLPFEGIQQALQARQGEYNYWKDGQQTLHEGLMGIQAATQADAEYLKRAQKDYNTQLEQYSQGDLTRPEVQRGLQNLATTIAGDKTLQGIQATHARVGDLQAQYKALEKEGKGYTPQAQLMASQLAAYDHAGGAASGASFQGEDFQPALDHTTKAQAYYKALNPNEVESIRGIATSDGDMAYKIGQAGINAGQVYGAYGAALGDWLSSPEGKQVAQQALAQGASPQKAAQYAAQFLLGQGNNMVYSKTSTNADVALRELQGQRRSDRKEKVKEDKEAATSNFLLPDAKTSNTLKVEFDEQGNIKGDGTFNLGKAAFWLSGGDASHAWGEVWNSNLSSEQKTKLEPIIKGTARANQAIEEENKARVKKGQDPLPLLTPQQFTENYTGLTKNSNASIQRWESGKQVDDATKAFVDNDGVGLFSGADVRLTGPDGDSKTMSGLDAYKEITGQSITPDSFKEMGGIRVSGPAQVTEEGWEQPVTIANRQALIQLKPGKELAQPTISNWKQSLEYNIKLAQKKGHHEFDAYNPEKGKVVKVRAWTNPLTKTVQYEYGN</sequence>